<protein>
    <submittedName>
        <fullName evidence="1">Uncharacterized protein</fullName>
    </submittedName>
</protein>
<evidence type="ECO:0000313" key="1">
    <source>
        <dbReference type="EMBL" id="GGN53434.1"/>
    </source>
</evidence>
<dbReference type="EMBL" id="BMOS01000005">
    <property type="protein sequence ID" value="GGN53434.1"/>
    <property type="molecule type" value="Genomic_DNA"/>
</dbReference>
<evidence type="ECO:0000313" key="2">
    <source>
        <dbReference type="Proteomes" id="UP000624041"/>
    </source>
</evidence>
<comment type="caution">
    <text evidence="1">The sequence shown here is derived from an EMBL/GenBank/DDBJ whole genome shotgun (WGS) entry which is preliminary data.</text>
</comment>
<reference evidence="1" key="1">
    <citation type="journal article" date="2014" name="Int. J. Syst. Evol. Microbiol.">
        <title>Complete genome sequence of Corynebacterium casei LMG S-19264T (=DSM 44701T), isolated from a smear-ripened cheese.</title>
        <authorList>
            <consortium name="US DOE Joint Genome Institute (JGI-PGF)"/>
            <person name="Walter F."/>
            <person name="Albersmeier A."/>
            <person name="Kalinowski J."/>
            <person name="Ruckert C."/>
        </authorList>
    </citation>
    <scope>NUCLEOTIDE SEQUENCE</scope>
    <source>
        <strain evidence="1">JCM 17251</strain>
    </source>
</reference>
<keyword evidence="2" id="KW-1185">Reference proteome</keyword>
<proteinExistence type="predicted"/>
<dbReference type="AlphaFoldDB" id="A0A918D013"/>
<gene>
    <name evidence="1" type="ORF">GCM10007971_09870</name>
</gene>
<accession>A0A918D013</accession>
<dbReference type="Proteomes" id="UP000624041">
    <property type="component" value="Unassembled WGS sequence"/>
</dbReference>
<reference evidence="1" key="2">
    <citation type="submission" date="2020-09" db="EMBL/GenBank/DDBJ databases">
        <authorList>
            <person name="Sun Q."/>
            <person name="Ohkuma M."/>
        </authorList>
    </citation>
    <scope>NUCLEOTIDE SEQUENCE</scope>
    <source>
        <strain evidence="1">JCM 17251</strain>
    </source>
</reference>
<organism evidence="1 2">
    <name type="scientific">Oceanobacillus indicireducens</name>
    <dbReference type="NCBI Taxonomy" id="1004261"/>
    <lineage>
        <taxon>Bacteria</taxon>
        <taxon>Bacillati</taxon>
        <taxon>Bacillota</taxon>
        <taxon>Bacilli</taxon>
        <taxon>Bacillales</taxon>
        <taxon>Bacillaceae</taxon>
        <taxon>Oceanobacillus</taxon>
    </lineage>
</organism>
<name>A0A918D013_9BACI</name>
<sequence length="60" mass="7072">MHILTLNDGDHFDMYSISDNVCHVKSNRLIDQYRSIKMARLRKIDGKGNSIDRLLLITYY</sequence>